<keyword evidence="1" id="KW-0812">Transmembrane</keyword>
<accession>A0A059F1H4</accession>
<name>A0A059F1H4_9MICR</name>
<dbReference type="EMBL" id="KK365160">
    <property type="protein sequence ID" value="KCZ80859.1"/>
    <property type="molecule type" value="Genomic_DNA"/>
</dbReference>
<evidence type="ECO:0008006" key="4">
    <source>
        <dbReference type="Google" id="ProtNLM"/>
    </source>
</evidence>
<keyword evidence="1" id="KW-1133">Transmembrane helix</keyword>
<sequence>MILIGLISPDVECWQTQENPAKILSSTLFYFNAFLMFDSNNRLILLLNTKIIFDSNSMQISEISGILANYNSQNLSNDFGMALLLIERLNLDCQIFILNFDKNLDSFKILRCLFAANTFNIKVNVISDNNVLKMVANSTNGLFYEDESFFMKILGNDTTQMITPETRCFCHNKVILVGLTCPVCLVVYCGFVPVCKKCKSKMLFNK</sequence>
<evidence type="ECO:0000313" key="3">
    <source>
        <dbReference type="Proteomes" id="UP000030655"/>
    </source>
</evidence>
<feature type="transmembrane region" description="Helical" evidence="1">
    <location>
        <begin position="174"/>
        <end position="195"/>
    </location>
</feature>
<evidence type="ECO:0000313" key="2">
    <source>
        <dbReference type="EMBL" id="KCZ80859.1"/>
    </source>
</evidence>
<dbReference type="AlphaFoldDB" id="A0A059F1H4"/>
<dbReference type="STRING" id="1288291.A0A059F1H4"/>
<evidence type="ECO:0000256" key="1">
    <source>
        <dbReference type="SAM" id="Phobius"/>
    </source>
</evidence>
<dbReference type="HOGENOM" id="CLU_1294389_0_0_1"/>
<dbReference type="Proteomes" id="UP000030655">
    <property type="component" value="Unassembled WGS sequence"/>
</dbReference>
<reference evidence="3" key="1">
    <citation type="submission" date="2013-02" db="EMBL/GenBank/DDBJ databases">
        <authorList>
            <consortium name="The Broad Institute Genome Sequencing Platform"/>
            <person name="Cuomo C."/>
            <person name="Becnel J."/>
            <person name="Sanscrainte N."/>
            <person name="Walker B."/>
            <person name="Young S.K."/>
            <person name="Zeng Q."/>
            <person name="Gargeya S."/>
            <person name="Fitzgerald M."/>
            <person name="Haas B."/>
            <person name="Abouelleil A."/>
            <person name="Alvarado L."/>
            <person name="Arachchi H.M."/>
            <person name="Berlin A.M."/>
            <person name="Chapman S.B."/>
            <person name="Dewar J."/>
            <person name="Goldberg J."/>
            <person name="Griggs A."/>
            <person name="Gujja S."/>
            <person name="Hansen M."/>
            <person name="Howarth C."/>
            <person name="Imamovic A."/>
            <person name="Larimer J."/>
            <person name="McCowan C."/>
            <person name="Murphy C."/>
            <person name="Neiman D."/>
            <person name="Pearson M."/>
            <person name="Priest M."/>
            <person name="Roberts A."/>
            <person name="Saif S."/>
            <person name="Shea T."/>
            <person name="Sisk P."/>
            <person name="Sykes S."/>
            <person name="Wortman J."/>
            <person name="Nusbaum C."/>
            <person name="Birren B."/>
        </authorList>
    </citation>
    <scope>NUCLEOTIDE SEQUENCE [LARGE SCALE GENOMIC DNA]</scope>
    <source>
        <strain evidence="3">PRA339</strain>
    </source>
</reference>
<protein>
    <recommendedName>
        <fullName evidence="4">RNA polymerase II transcription factor B subunit 4</fullName>
    </recommendedName>
</protein>
<gene>
    <name evidence="2" type="ORF">H312_01742</name>
</gene>
<keyword evidence="3" id="KW-1185">Reference proteome</keyword>
<proteinExistence type="predicted"/>
<organism evidence="2 3">
    <name type="scientific">Anncaliia algerae PRA339</name>
    <dbReference type="NCBI Taxonomy" id="1288291"/>
    <lineage>
        <taxon>Eukaryota</taxon>
        <taxon>Fungi</taxon>
        <taxon>Fungi incertae sedis</taxon>
        <taxon>Microsporidia</taxon>
        <taxon>Tubulinosematoidea</taxon>
        <taxon>Tubulinosematidae</taxon>
        <taxon>Anncaliia</taxon>
    </lineage>
</organism>
<dbReference type="VEuPathDB" id="MicrosporidiaDB:H312_01742"/>
<reference evidence="2 3" key="2">
    <citation type="submission" date="2014-03" db="EMBL/GenBank/DDBJ databases">
        <title>The Genome Sequence of Anncaliia algerae insect isolate PRA339.</title>
        <authorList>
            <consortium name="The Broad Institute Genome Sequencing Platform"/>
            <consortium name="The Broad Institute Genome Sequencing Center for Infectious Disease"/>
            <person name="Cuomo C."/>
            <person name="Becnel J."/>
            <person name="Sanscrainte N."/>
            <person name="Walker B."/>
            <person name="Young S.K."/>
            <person name="Zeng Q."/>
            <person name="Gargeya S."/>
            <person name="Fitzgerald M."/>
            <person name="Haas B."/>
            <person name="Abouelleil A."/>
            <person name="Alvarado L."/>
            <person name="Arachchi H.M."/>
            <person name="Berlin A.M."/>
            <person name="Chapman S.B."/>
            <person name="Dewar J."/>
            <person name="Goldberg J."/>
            <person name="Griggs A."/>
            <person name="Gujja S."/>
            <person name="Hansen M."/>
            <person name="Howarth C."/>
            <person name="Imamovic A."/>
            <person name="Larimer J."/>
            <person name="McCowan C."/>
            <person name="Murphy C."/>
            <person name="Neiman D."/>
            <person name="Pearson M."/>
            <person name="Priest M."/>
            <person name="Roberts A."/>
            <person name="Saif S."/>
            <person name="Shea T."/>
            <person name="Sisk P."/>
            <person name="Sykes S."/>
            <person name="Wortman J."/>
            <person name="Nusbaum C."/>
            <person name="Birren B."/>
        </authorList>
    </citation>
    <scope>NUCLEOTIDE SEQUENCE [LARGE SCALE GENOMIC DNA]</scope>
    <source>
        <strain evidence="2 3">PRA339</strain>
    </source>
</reference>
<keyword evidence="1" id="KW-0472">Membrane</keyword>
<dbReference type="OrthoDB" id="17307at2759"/>